<dbReference type="GO" id="GO:0015562">
    <property type="term" value="F:efflux transmembrane transporter activity"/>
    <property type="evidence" value="ECO:0007669"/>
    <property type="project" value="InterPro"/>
</dbReference>
<dbReference type="AlphaFoldDB" id="A0A1W6MP83"/>
<dbReference type="STRING" id="331648.BST97_05515"/>
<keyword evidence="2" id="KW-0449">Lipoprotein</keyword>
<dbReference type="EMBL" id="CP019345">
    <property type="protein sequence ID" value="ARN79518.1"/>
    <property type="molecule type" value="Genomic_DNA"/>
</dbReference>
<name>A0A1W6MP83_9FLAO</name>
<keyword evidence="4" id="KW-0614">Plasmid</keyword>
<evidence type="ECO:0008006" key="6">
    <source>
        <dbReference type="Google" id="ProtNLM"/>
    </source>
</evidence>
<geneLocation type="plasmid" evidence="5">
    <name>unnamed1 sequence</name>
</geneLocation>
<geneLocation type="plasmid" evidence="4">
    <name>unnamed1</name>
</geneLocation>
<evidence type="ECO:0000256" key="1">
    <source>
        <dbReference type="ARBA" id="ARBA00007613"/>
    </source>
</evidence>
<evidence type="ECO:0000313" key="5">
    <source>
        <dbReference type="Proteomes" id="UP000193431"/>
    </source>
</evidence>
<dbReference type="Proteomes" id="UP000193431">
    <property type="component" value="Plasmid unnamed1"/>
</dbReference>
<evidence type="ECO:0000313" key="4">
    <source>
        <dbReference type="EMBL" id="ARN79518.1"/>
    </source>
</evidence>
<comment type="similarity">
    <text evidence="1 2">Belongs to the outer membrane factor (OMF) (TC 1.B.17) family.</text>
</comment>
<keyword evidence="2" id="KW-0564">Palmitate</keyword>
<keyword evidence="5" id="KW-1185">Reference proteome</keyword>
<gene>
    <name evidence="3" type="ORF">BST97_05515</name>
    <name evidence="4" type="ORF">BST97_15610</name>
</gene>
<dbReference type="Gene3D" id="2.20.200.10">
    <property type="entry name" value="Outer membrane efflux proteins (OEP)"/>
    <property type="match status" value="1"/>
</dbReference>
<dbReference type="PANTHER" id="PTHR30203:SF33">
    <property type="entry name" value="BLR4455 PROTEIN"/>
    <property type="match status" value="1"/>
</dbReference>
<keyword evidence="2" id="KW-0812">Transmembrane</keyword>
<comment type="subcellular location">
    <subcellularLocation>
        <location evidence="2">Cell membrane</location>
        <topology evidence="2">Lipid-anchor</topology>
    </subcellularLocation>
</comment>
<protein>
    <recommendedName>
        <fullName evidence="6">RND transporter</fullName>
    </recommendedName>
</protein>
<dbReference type="Gene3D" id="1.20.1600.10">
    <property type="entry name" value="Outer membrane efflux proteins (OEP)"/>
    <property type="match status" value="1"/>
</dbReference>
<evidence type="ECO:0000313" key="3">
    <source>
        <dbReference type="EMBL" id="ARN79387.1"/>
    </source>
</evidence>
<dbReference type="SUPFAM" id="SSF56954">
    <property type="entry name" value="Outer membrane efflux proteins (OEP)"/>
    <property type="match status" value="1"/>
</dbReference>
<sequence length="478" mass="53509">MFNQLKVKLMNAIQTIYRAKYLTLIAIALTLQSCFVAKDYVQPEMEETENLYRTDNLPQDSLSMAAVSWKEMFLDSYLSSYIEEGLQNNLDIRVAIQQIVAAEAYMKQGKAGYLPTLSTTAQATHQELSKNSQFGGFFSSIDQYELSGSLSWEADIWGKIRSNKRAGEASFLQTVAAHKAVKTELIAAIASNYFKLLALDEQLRITKSTIRTRDSSVITIKALKEAGDVTQVAVDQYIAQYNNAKALQLDIEYEIFRTENSLNLLLGRPGRLVERSELTQQEINADISIGVPTALLRNRPDVIASEYGLINAFELTNVARSNFYPSLTITGSGGFQSLDIEKILNANSLFATVVGGLTQPIFNQRSIRTQHEVAKAQQEQAFIEFRKTLLTAGNEVSNALYAYKTESEKFKFRKKEVESLRQAESDSEVLLKNGYANYLDLLTARESALNAELNVIDNKLQQLLTIVDLYEALGGGWR</sequence>
<evidence type="ECO:0000256" key="2">
    <source>
        <dbReference type="RuleBase" id="RU362097"/>
    </source>
</evidence>
<dbReference type="EMBL" id="CP019344">
    <property type="protein sequence ID" value="ARN79387.1"/>
    <property type="molecule type" value="Genomic_DNA"/>
</dbReference>
<keyword evidence="2" id="KW-0472">Membrane</keyword>
<dbReference type="InterPro" id="IPR010131">
    <property type="entry name" value="MdtP/NodT-like"/>
</dbReference>
<dbReference type="Proteomes" id="UP000193431">
    <property type="component" value="Chromosome"/>
</dbReference>
<dbReference type="NCBIfam" id="TIGR01845">
    <property type="entry name" value="outer_NodT"/>
    <property type="match status" value="1"/>
</dbReference>
<organism evidence="3 5">
    <name type="scientific">Nonlabens spongiae</name>
    <dbReference type="NCBI Taxonomy" id="331648"/>
    <lineage>
        <taxon>Bacteria</taxon>
        <taxon>Pseudomonadati</taxon>
        <taxon>Bacteroidota</taxon>
        <taxon>Flavobacteriia</taxon>
        <taxon>Flavobacteriales</taxon>
        <taxon>Flavobacteriaceae</taxon>
        <taxon>Nonlabens</taxon>
    </lineage>
</organism>
<dbReference type="InterPro" id="IPR003423">
    <property type="entry name" value="OMP_efflux"/>
</dbReference>
<dbReference type="PROSITE" id="PS51257">
    <property type="entry name" value="PROKAR_LIPOPROTEIN"/>
    <property type="match status" value="1"/>
</dbReference>
<reference evidence="3 5" key="1">
    <citation type="submission" date="2016-11" db="EMBL/GenBank/DDBJ databases">
        <title>Trade-off between light-utilization and light-protection in marine flavobacteria.</title>
        <authorList>
            <person name="Kumagai Y."/>
        </authorList>
    </citation>
    <scope>NUCLEOTIDE SEQUENCE [LARGE SCALE GENOMIC DNA]</scope>
    <source>
        <strain evidence="3 5">JCM 13191</strain>
        <plasmid evidence="5">Plasmid unnamed1 sequence</plasmid>
        <plasmid evidence="4">unnamed1</plasmid>
    </source>
</reference>
<proteinExistence type="inferred from homology"/>
<dbReference type="PANTHER" id="PTHR30203">
    <property type="entry name" value="OUTER MEMBRANE CATION EFFLUX PROTEIN"/>
    <property type="match status" value="1"/>
</dbReference>
<dbReference type="Pfam" id="PF02321">
    <property type="entry name" value="OEP"/>
    <property type="match status" value="2"/>
</dbReference>
<keyword evidence="2" id="KW-1134">Transmembrane beta strand</keyword>
<accession>A0A1W6MP83</accession>
<dbReference type="GO" id="GO:0005886">
    <property type="term" value="C:plasma membrane"/>
    <property type="evidence" value="ECO:0007669"/>
    <property type="project" value="UniProtKB-SubCell"/>
</dbReference>